<name>A0A0W0VHQ2_9GAMM</name>
<feature type="compositionally biased region" description="Basic and acidic residues" evidence="1">
    <location>
        <begin position="79"/>
        <end position="93"/>
    </location>
</feature>
<feature type="compositionally biased region" description="Basic and acidic residues" evidence="1">
    <location>
        <begin position="48"/>
        <end position="65"/>
    </location>
</feature>
<dbReference type="InterPro" id="IPR020011">
    <property type="entry name" value="FimV_C"/>
</dbReference>
<comment type="caution">
    <text evidence="2">The sequence shown here is derived from an EMBL/GenBank/DDBJ whole genome shotgun (WGS) entry which is preliminary data.</text>
</comment>
<dbReference type="STRING" id="454.Lisr_1935"/>
<protein>
    <submittedName>
        <fullName evidence="2">FimV protein</fullName>
    </submittedName>
</protein>
<feature type="compositionally biased region" description="Basic and acidic residues" evidence="1">
    <location>
        <begin position="1"/>
        <end position="39"/>
    </location>
</feature>
<feature type="compositionally biased region" description="Polar residues" evidence="1">
    <location>
        <begin position="94"/>
        <end position="104"/>
    </location>
</feature>
<organism evidence="2 3">
    <name type="scientific">Legionella israelensis</name>
    <dbReference type="NCBI Taxonomy" id="454"/>
    <lineage>
        <taxon>Bacteria</taxon>
        <taxon>Pseudomonadati</taxon>
        <taxon>Pseudomonadota</taxon>
        <taxon>Gammaproteobacteria</taxon>
        <taxon>Legionellales</taxon>
        <taxon>Legionellaceae</taxon>
        <taxon>Legionella</taxon>
    </lineage>
</organism>
<dbReference type="InterPro" id="IPR038440">
    <property type="entry name" value="FimV_C_sf"/>
</dbReference>
<dbReference type="Proteomes" id="UP000054761">
    <property type="component" value="Unassembled WGS sequence"/>
</dbReference>
<dbReference type="AlphaFoldDB" id="A0A0W0VHQ2"/>
<dbReference type="PATRIC" id="fig|454.4.peg.2109"/>
<evidence type="ECO:0000313" key="2">
    <source>
        <dbReference type="EMBL" id="KTD19373.1"/>
    </source>
</evidence>
<feature type="region of interest" description="Disordered" evidence="1">
    <location>
        <begin position="155"/>
        <end position="178"/>
    </location>
</feature>
<feature type="region of interest" description="Disordered" evidence="1">
    <location>
        <begin position="1"/>
        <end position="124"/>
    </location>
</feature>
<keyword evidence="3" id="KW-1185">Reference proteome</keyword>
<dbReference type="EMBL" id="LNYH01000112">
    <property type="protein sequence ID" value="KTD19373.1"/>
    <property type="molecule type" value="Genomic_DNA"/>
</dbReference>
<evidence type="ECO:0000313" key="3">
    <source>
        <dbReference type="Proteomes" id="UP000054761"/>
    </source>
</evidence>
<dbReference type="NCBIfam" id="TIGR03504">
    <property type="entry name" value="FimV_Cterm"/>
    <property type="match status" value="1"/>
</dbReference>
<evidence type="ECO:0000256" key="1">
    <source>
        <dbReference type="SAM" id="MobiDB-lite"/>
    </source>
</evidence>
<proteinExistence type="predicted"/>
<gene>
    <name evidence="2" type="primary">fimV_1</name>
    <name evidence="2" type="ORF">Lisr_1935</name>
</gene>
<sequence length="178" mass="20094">MLPAKEQDQKADLPEYTEAEMKTDTNQKEEMDKKKKNEESDFVLEFEPGLHKLLKEKQTDKAPETDEKDESALDFDLSSSEKESITRNEESQRTTETPGDSSSVKLADDDEDHQSSEIEVLSDPLKSKEALDTLLALANTYISMGDIESARQSLEEVVEHGSDKQQTEAKRLLKDLGQ</sequence>
<reference evidence="2 3" key="1">
    <citation type="submission" date="2015-11" db="EMBL/GenBank/DDBJ databases">
        <title>Genomic analysis of 38 Legionella species identifies large and diverse effector repertoires.</title>
        <authorList>
            <person name="Burstein D."/>
            <person name="Amaro F."/>
            <person name="Zusman T."/>
            <person name="Lifshitz Z."/>
            <person name="Cohen O."/>
            <person name="Gilbert J.A."/>
            <person name="Pupko T."/>
            <person name="Shuman H.A."/>
            <person name="Segal G."/>
        </authorList>
    </citation>
    <scope>NUCLEOTIDE SEQUENCE [LARGE SCALE GENOMIC DNA]</scope>
    <source>
        <strain evidence="2 3">Bercovier 4</strain>
    </source>
</reference>
<dbReference type="Gene3D" id="1.20.58.2200">
    <property type="match status" value="1"/>
</dbReference>
<accession>A0A0W0VHQ2</accession>